<sequence length="98" mass="10440">MLSGTPAHHHHATPEPSVAERPHGHKEVAQQVAPITNVAAAPGDSPYVTWDQLYSAMAVMRNIMGGPWESGTTFPILPEDGGTVQAFLLRICSAQGLQ</sequence>
<dbReference type="EMBL" id="HG675067">
    <property type="protein sequence ID" value="CDJ40282.1"/>
    <property type="molecule type" value="Genomic_DNA"/>
</dbReference>
<feature type="region of interest" description="Disordered" evidence="1">
    <location>
        <begin position="1"/>
        <end position="26"/>
    </location>
</feature>
<reference evidence="2" key="2">
    <citation type="submission" date="2013-10" db="EMBL/GenBank/DDBJ databases">
        <authorList>
            <person name="Aslett M."/>
        </authorList>
    </citation>
    <scope>NUCLEOTIDE SEQUENCE [LARGE SCALE GENOMIC DNA]</scope>
    <source>
        <strain evidence="2">Houghton</strain>
    </source>
</reference>
<proteinExistence type="predicted"/>
<dbReference type="RefSeq" id="XP_013231035.1">
    <property type="nucleotide sequence ID" value="XM_013375581.1"/>
</dbReference>
<evidence type="ECO:0000313" key="3">
    <source>
        <dbReference type="Proteomes" id="UP000030747"/>
    </source>
</evidence>
<name>U6KQ79_EIMTE</name>
<evidence type="ECO:0000256" key="1">
    <source>
        <dbReference type="SAM" id="MobiDB-lite"/>
    </source>
</evidence>
<reference evidence="2" key="1">
    <citation type="submission" date="2013-10" db="EMBL/GenBank/DDBJ databases">
        <title>Genomic analysis of the causative agents of coccidiosis in chickens.</title>
        <authorList>
            <person name="Reid A.J."/>
            <person name="Blake D."/>
            <person name="Billington K."/>
            <person name="Browne H."/>
            <person name="Dunn M."/>
            <person name="Hung S."/>
            <person name="Kawahara F."/>
            <person name="Miranda-Saavedra D."/>
            <person name="Mourier T."/>
            <person name="Nagra H."/>
            <person name="Otto T.D."/>
            <person name="Rawlings N."/>
            <person name="Sanchez A."/>
            <person name="Sanders M."/>
            <person name="Subramaniam C."/>
            <person name="Tay Y."/>
            <person name="Dear P."/>
            <person name="Doerig C."/>
            <person name="Gruber A."/>
            <person name="Parkinson J."/>
            <person name="Shirley M."/>
            <person name="Wan K.L."/>
            <person name="Berriman M."/>
            <person name="Tomley F."/>
            <person name="Pain A."/>
        </authorList>
    </citation>
    <scope>NUCLEOTIDE SEQUENCE [LARGE SCALE GENOMIC DNA]</scope>
    <source>
        <strain evidence="2">Houghton</strain>
    </source>
</reference>
<dbReference type="VEuPathDB" id="ToxoDB:ETH2_0304200"/>
<dbReference type="GeneID" id="25253327"/>
<dbReference type="VEuPathDB" id="ToxoDB:ETH_00021060"/>
<protein>
    <submittedName>
        <fullName evidence="2">Uncharacterized protein</fullName>
    </submittedName>
</protein>
<evidence type="ECO:0000313" key="2">
    <source>
        <dbReference type="EMBL" id="CDJ40282.1"/>
    </source>
</evidence>
<keyword evidence="3" id="KW-1185">Reference proteome</keyword>
<dbReference type="AlphaFoldDB" id="U6KQ79"/>
<gene>
    <name evidence="2" type="ORF">ETH_00021060</name>
</gene>
<organism evidence="2 3">
    <name type="scientific">Eimeria tenella</name>
    <name type="common">Coccidian parasite</name>
    <dbReference type="NCBI Taxonomy" id="5802"/>
    <lineage>
        <taxon>Eukaryota</taxon>
        <taxon>Sar</taxon>
        <taxon>Alveolata</taxon>
        <taxon>Apicomplexa</taxon>
        <taxon>Conoidasida</taxon>
        <taxon>Coccidia</taxon>
        <taxon>Eucoccidiorida</taxon>
        <taxon>Eimeriorina</taxon>
        <taxon>Eimeriidae</taxon>
        <taxon>Eimeria</taxon>
    </lineage>
</organism>
<dbReference type="Proteomes" id="UP000030747">
    <property type="component" value="Unassembled WGS sequence"/>
</dbReference>
<accession>U6KQ79</accession>